<evidence type="ECO:0000313" key="1">
    <source>
        <dbReference type="EMBL" id="MDP9838205.1"/>
    </source>
</evidence>
<name>A0ABT9PVJ0_9HYPH</name>
<accession>A0ABT9PVJ0</accession>
<evidence type="ECO:0000313" key="2">
    <source>
        <dbReference type="Proteomes" id="UP001241472"/>
    </source>
</evidence>
<gene>
    <name evidence="1" type="ORF">J2T09_002972</name>
</gene>
<dbReference type="Proteomes" id="UP001241472">
    <property type="component" value="Unassembled WGS sequence"/>
</dbReference>
<dbReference type="RefSeq" id="WP_306835852.1">
    <property type="nucleotide sequence ID" value="NZ_JAUSRF010000009.1"/>
</dbReference>
<dbReference type="SUPFAM" id="SSF47413">
    <property type="entry name" value="lambda repressor-like DNA-binding domains"/>
    <property type="match status" value="1"/>
</dbReference>
<protein>
    <submittedName>
        <fullName evidence="1">Antitoxin HicB</fullName>
    </submittedName>
</protein>
<comment type="caution">
    <text evidence="1">The sequence shown here is derived from an EMBL/GenBank/DDBJ whole genome shotgun (WGS) entry which is preliminary data.</text>
</comment>
<dbReference type="SUPFAM" id="SSF143100">
    <property type="entry name" value="TTHA1013/TTHA0281-like"/>
    <property type="match status" value="1"/>
</dbReference>
<proteinExistence type="predicted"/>
<dbReference type="InterPro" id="IPR035069">
    <property type="entry name" value="TTHA1013/TTHA0281-like"/>
</dbReference>
<dbReference type="InterPro" id="IPR010982">
    <property type="entry name" value="Lambda_DNA-bd_dom_sf"/>
</dbReference>
<dbReference type="Gene3D" id="3.30.160.250">
    <property type="match status" value="1"/>
</dbReference>
<organism evidence="1 2">
    <name type="scientific">Neorhizobium huautlense</name>
    <dbReference type="NCBI Taxonomy" id="67774"/>
    <lineage>
        <taxon>Bacteria</taxon>
        <taxon>Pseudomonadati</taxon>
        <taxon>Pseudomonadota</taxon>
        <taxon>Alphaproteobacteria</taxon>
        <taxon>Hyphomicrobiales</taxon>
        <taxon>Rhizobiaceae</taxon>
        <taxon>Rhizobium/Agrobacterium group</taxon>
        <taxon>Neorhizobium</taxon>
    </lineage>
</organism>
<sequence length="142" mass="15144">MKTYRYPATFEAGEEPGIIVVSFADVPEAITEGDDAEQAMENAADALGHALLAYLRLGRSLPRPSKGDGTMIAPPADIVAKLALLETFEAAGITRTELARRLGKDEKQVRRILDPMHGTDIATLEAAISAMGKRLVIGLEAA</sequence>
<dbReference type="EMBL" id="JAUSRF010000009">
    <property type="protein sequence ID" value="MDP9838205.1"/>
    <property type="molecule type" value="Genomic_DNA"/>
</dbReference>
<reference evidence="1 2" key="1">
    <citation type="submission" date="2023-07" db="EMBL/GenBank/DDBJ databases">
        <title>Sorghum-associated microbial communities from plants grown in Nebraska, USA.</title>
        <authorList>
            <person name="Schachtman D."/>
        </authorList>
    </citation>
    <scope>NUCLEOTIDE SEQUENCE [LARGE SCALE GENOMIC DNA]</scope>
    <source>
        <strain evidence="1 2">DS1307</strain>
    </source>
</reference>
<keyword evidence="2" id="KW-1185">Reference proteome</keyword>